<accession>A0AAV8SWT9</accession>
<comment type="caution">
    <text evidence="1">The sequence shown here is derived from an EMBL/GenBank/DDBJ whole genome shotgun (WGS) entry which is preliminary data.</text>
</comment>
<protein>
    <submittedName>
        <fullName evidence="1">Uncharacterized protein</fullName>
    </submittedName>
</protein>
<reference evidence="1 2" key="1">
    <citation type="submission" date="2021-09" db="EMBL/GenBank/DDBJ databases">
        <title>Genomic insights and catalytic innovation underlie evolution of tropane alkaloids biosynthesis.</title>
        <authorList>
            <person name="Wang Y.-J."/>
            <person name="Tian T."/>
            <person name="Huang J.-P."/>
            <person name="Huang S.-X."/>
        </authorList>
    </citation>
    <scope>NUCLEOTIDE SEQUENCE [LARGE SCALE GENOMIC DNA]</scope>
    <source>
        <strain evidence="1">KIB-2018</strain>
        <tissue evidence="1">Leaf</tissue>
    </source>
</reference>
<dbReference type="CDD" id="cd09272">
    <property type="entry name" value="RNase_HI_RT_Ty1"/>
    <property type="match status" value="1"/>
</dbReference>
<dbReference type="PANTHER" id="PTHR11439">
    <property type="entry name" value="GAG-POL-RELATED RETROTRANSPOSON"/>
    <property type="match status" value="1"/>
</dbReference>
<sequence length="162" mass="19007">MEAVQRMLRYMKSTIDYGLLYKQGEYYKLDGYYDVDYIGDHDTCHSTTSYMFKLGEGAISWCSKRQPTMYISTMEEKVLQGEIEMEHIKTEDQITNLFIKGLNDNKFESFCHQLGMAKRMGVDVKRGIQNLIIFAMDINCMETWFVIGNQADLTQSQEERRQ</sequence>
<gene>
    <name evidence="1" type="ORF">K2173_000494</name>
</gene>
<dbReference type="EMBL" id="JAIWQS010000007">
    <property type="protein sequence ID" value="KAJ8758773.1"/>
    <property type="molecule type" value="Genomic_DNA"/>
</dbReference>
<evidence type="ECO:0000313" key="2">
    <source>
        <dbReference type="Proteomes" id="UP001159364"/>
    </source>
</evidence>
<dbReference type="AlphaFoldDB" id="A0AAV8SWT9"/>
<keyword evidence="2" id="KW-1185">Reference proteome</keyword>
<dbReference type="PANTHER" id="PTHR11439:SF475">
    <property type="entry name" value="CYSTEINE-RICH RLK (RECEPTOR-LIKE PROTEIN KINASE) 8"/>
    <property type="match status" value="1"/>
</dbReference>
<evidence type="ECO:0000313" key="1">
    <source>
        <dbReference type="EMBL" id="KAJ8758773.1"/>
    </source>
</evidence>
<dbReference type="Proteomes" id="UP001159364">
    <property type="component" value="Linkage Group LG07"/>
</dbReference>
<proteinExistence type="predicted"/>
<organism evidence="1 2">
    <name type="scientific">Erythroxylum novogranatense</name>
    <dbReference type="NCBI Taxonomy" id="1862640"/>
    <lineage>
        <taxon>Eukaryota</taxon>
        <taxon>Viridiplantae</taxon>
        <taxon>Streptophyta</taxon>
        <taxon>Embryophyta</taxon>
        <taxon>Tracheophyta</taxon>
        <taxon>Spermatophyta</taxon>
        <taxon>Magnoliopsida</taxon>
        <taxon>eudicotyledons</taxon>
        <taxon>Gunneridae</taxon>
        <taxon>Pentapetalae</taxon>
        <taxon>rosids</taxon>
        <taxon>fabids</taxon>
        <taxon>Malpighiales</taxon>
        <taxon>Erythroxylaceae</taxon>
        <taxon>Erythroxylum</taxon>
    </lineage>
</organism>
<name>A0AAV8SWT9_9ROSI</name>